<dbReference type="PANTHER" id="PTHR30347">
    <property type="entry name" value="POTASSIUM CHANNEL RELATED"/>
    <property type="match status" value="1"/>
</dbReference>
<dbReference type="GO" id="GO:0008381">
    <property type="term" value="F:mechanosensitive monoatomic ion channel activity"/>
    <property type="evidence" value="ECO:0007669"/>
    <property type="project" value="UniProtKB-ARBA"/>
</dbReference>
<dbReference type="Gene3D" id="2.30.30.60">
    <property type="match status" value="1"/>
</dbReference>
<evidence type="ECO:0000256" key="7">
    <source>
        <dbReference type="SAM" id="Phobius"/>
    </source>
</evidence>
<dbReference type="InterPro" id="IPR010920">
    <property type="entry name" value="LSM_dom_sf"/>
</dbReference>
<comment type="caution">
    <text evidence="11">The sequence shown here is derived from an EMBL/GenBank/DDBJ whole genome shotgun (WGS) entry which is preliminary data.</text>
</comment>
<evidence type="ECO:0000313" key="12">
    <source>
        <dbReference type="Proteomes" id="UP000479132"/>
    </source>
</evidence>
<feature type="domain" description="Mechanosensitive ion channel MscS" evidence="8">
    <location>
        <begin position="114"/>
        <end position="181"/>
    </location>
</feature>
<dbReference type="InterPro" id="IPR052702">
    <property type="entry name" value="MscS-like_channel"/>
</dbReference>
<dbReference type="Proteomes" id="UP000479132">
    <property type="component" value="Unassembled WGS sequence"/>
</dbReference>
<dbReference type="InterPro" id="IPR006685">
    <property type="entry name" value="MscS_channel_2nd"/>
</dbReference>
<dbReference type="GO" id="GO:0005886">
    <property type="term" value="C:plasma membrane"/>
    <property type="evidence" value="ECO:0007669"/>
    <property type="project" value="UniProtKB-SubCell"/>
</dbReference>
<name>A0A6M1ST79_9BACT</name>
<evidence type="ECO:0000256" key="2">
    <source>
        <dbReference type="ARBA" id="ARBA00008017"/>
    </source>
</evidence>
<feature type="transmembrane region" description="Helical" evidence="7">
    <location>
        <begin position="100"/>
        <end position="127"/>
    </location>
</feature>
<feature type="domain" description="Mechanosensitive ion channel transmembrane helices 2/3" evidence="10">
    <location>
        <begin position="73"/>
        <end position="113"/>
    </location>
</feature>
<dbReference type="InterPro" id="IPR023408">
    <property type="entry name" value="MscS_beta-dom_sf"/>
</dbReference>
<dbReference type="SUPFAM" id="SSF50182">
    <property type="entry name" value="Sm-like ribonucleoproteins"/>
    <property type="match status" value="1"/>
</dbReference>
<dbReference type="RefSeq" id="WP_165265624.1">
    <property type="nucleotide sequence ID" value="NZ_JAALLS010000002.1"/>
</dbReference>
<feature type="domain" description="Mechanosensitive ion channel MscS C-terminal" evidence="9">
    <location>
        <begin position="189"/>
        <end position="271"/>
    </location>
</feature>
<evidence type="ECO:0000259" key="9">
    <source>
        <dbReference type="Pfam" id="PF21082"/>
    </source>
</evidence>
<dbReference type="InterPro" id="IPR049278">
    <property type="entry name" value="MS_channel_C"/>
</dbReference>
<accession>A0A6M1ST79</accession>
<keyword evidence="12" id="KW-1185">Reference proteome</keyword>
<dbReference type="PANTHER" id="PTHR30347:SF1">
    <property type="entry name" value="MECHANOSENSITIVE CHANNEL MSCK"/>
    <property type="match status" value="1"/>
</dbReference>
<protein>
    <submittedName>
        <fullName evidence="11">Mechanosensitive ion channel</fullName>
    </submittedName>
</protein>
<proteinExistence type="inferred from homology"/>
<dbReference type="SUPFAM" id="SSF82689">
    <property type="entry name" value="Mechanosensitive channel protein MscS (YggB), C-terminal domain"/>
    <property type="match status" value="1"/>
</dbReference>
<dbReference type="Gene3D" id="1.10.287.1260">
    <property type="match status" value="1"/>
</dbReference>
<evidence type="ECO:0000256" key="1">
    <source>
        <dbReference type="ARBA" id="ARBA00004651"/>
    </source>
</evidence>
<dbReference type="Gene3D" id="3.30.70.100">
    <property type="match status" value="1"/>
</dbReference>
<comment type="subcellular location">
    <subcellularLocation>
        <location evidence="1">Cell membrane</location>
        <topology evidence="1">Multi-pass membrane protein</topology>
    </subcellularLocation>
</comment>
<dbReference type="AlphaFoldDB" id="A0A6M1ST79"/>
<dbReference type="InterPro" id="IPR011014">
    <property type="entry name" value="MscS_channel_TM-2"/>
</dbReference>
<evidence type="ECO:0000256" key="3">
    <source>
        <dbReference type="ARBA" id="ARBA00022475"/>
    </source>
</evidence>
<evidence type="ECO:0000259" key="8">
    <source>
        <dbReference type="Pfam" id="PF00924"/>
    </source>
</evidence>
<reference evidence="11 12" key="1">
    <citation type="submission" date="2020-02" db="EMBL/GenBank/DDBJ databases">
        <title>Aliifodinibius halophilus 2W32, complete genome.</title>
        <authorList>
            <person name="Li Y."/>
            <person name="Wu S."/>
        </authorList>
    </citation>
    <scope>NUCLEOTIDE SEQUENCE [LARGE SCALE GENOMIC DNA]</scope>
    <source>
        <strain evidence="11 12">2W32</strain>
    </source>
</reference>
<keyword evidence="5 7" id="KW-1133">Transmembrane helix</keyword>
<dbReference type="InterPro" id="IPR049142">
    <property type="entry name" value="MS_channel_1st"/>
</dbReference>
<dbReference type="Pfam" id="PF00924">
    <property type="entry name" value="MS_channel_2nd"/>
    <property type="match status" value="1"/>
</dbReference>
<feature type="transmembrane region" description="Helical" evidence="7">
    <location>
        <begin position="31"/>
        <end position="52"/>
    </location>
</feature>
<evidence type="ECO:0000313" key="11">
    <source>
        <dbReference type="EMBL" id="NGP87138.1"/>
    </source>
</evidence>
<dbReference type="InterPro" id="IPR011066">
    <property type="entry name" value="MscS_channel_C_sf"/>
</dbReference>
<keyword evidence="6 7" id="KW-0472">Membrane</keyword>
<dbReference type="SUPFAM" id="SSF82861">
    <property type="entry name" value="Mechanosensitive channel protein MscS (YggB), transmembrane region"/>
    <property type="match status" value="1"/>
</dbReference>
<evidence type="ECO:0000256" key="5">
    <source>
        <dbReference type="ARBA" id="ARBA00022989"/>
    </source>
</evidence>
<keyword evidence="4 7" id="KW-0812">Transmembrane</keyword>
<comment type="similarity">
    <text evidence="2">Belongs to the MscS (TC 1.A.23) family.</text>
</comment>
<evidence type="ECO:0000256" key="4">
    <source>
        <dbReference type="ARBA" id="ARBA00022692"/>
    </source>
</evidence>
<evidence type="ECO:0000259" key="10">
    <source>
        <dbReference type="Pfam" id="PF21088"/>
    </source>
</evidence>
<keyword evidence="3" id="KW-1003">Cell membrane</keyword>
<dbReference type="Pfam" id="PF21088">
    <property type="entry name" value="MS_channel_1st"/>
    <property type="match status" value="1"/>
</dbReference>
<feature type="transmembrane region" description="Helical" evidence="7">
    <location>
        <begin position="73"/>
        <end position="94"/>
    </location>
</feature>
<dbReference type="EMBL" id="JAALLS010000002">
    <property type="protein sequence ID" value="NGP87138.1"/>
    <property type="molecule type" value="Genomic_DNA"/>
</dbReference>
<sequence length="294" mass="33198">MSWEEFFSYIKNVLSFELFTISGVPVTTASIVTFFLLLTFFIVAGIFARRAINRKVFKRFHVDEGTSYTLSRITQYVIITIGVLISFNFVGINLSSLTVIFGLLSVGIGFGLQNVTSNFISGLIILFERPISVGDRVVVSDIEGDVIEINIRSTMVRTVNNISIVVPNSEFVSKNVINYSHGDPTYRLDVNVGVSYDSDLDTVLKALEEVAENNSSVMKKPEPEVYLEEFGESSWNIQLRSWIPNVKDYPKVRNELNQAIVRTFNKYDIVIPYPQRDLHMRSSVKLPIDGGEQK</sequence>
<organism evidence="11 12">
    <name type="scientific">Fodinibius halophilus</name>
    <dbReference type="NCBI Taxonomy" id="1736908"/>
    <lineage>
        <taxon>Bacteria</taxon>
        <taxon>Pseudomonadati</taxon>
        <taxon>Balneolota</taxon>
        <taxon>Balneolia</taxon>
        <taxon>Balneolales</taxon>
        <taxon>Balneolaceae</taxon>
        <taxon>Fodinibius</taxon>
    </lineage>
</organism>
<gene>
    <name evidence="11" type="ORF">G3569_02125</name>
</gene>
<dbReference type="Pfam" id="PF21082">
    <property type="entry name" value="MS_channel_3rd"/>
    <property type="match status" value="1"/>
</dbReference>
<evidence type="ECO:0000256" key="6">
    <source>
        <dbReference type="ARBA" id="ARBA00023136"/>
    </source>
</evidence>